<dbReference type="Gene3D" id="3.20.20.80">
    <property type="entry name" value="Glycosidases"/>
    <property type="match status" value="1"/>
</dbReference>
<dbReference type="PROSITE" id="PS51760">
    <property type="entry name" value="GH10_2"/>
    <property type="match status" value="1"/>
</dbReference>
<dbReference type="InterPro" id="IPR017853">
    <property type="entry name" value="GH"/>
</dbReference>
<dbReference type="OrthoDB" id="3055998at2759"/>
<accession>A0A9P0YHT1</accession>
<feature type="signal peptide" evidence="5">
    <location>
        <begin position="1"/>
        <end position="28"/>
    </location>
</feature>
<dbReference type="Proteomes" id="UP001152484">
    <property type="component" value="Unassembled WGS sequence"/>
</dbReference>
<comment type="similarity">
    <text evidence="1">Belongs to the glycosyl hydrolase 10 (cellulase F) family.</text>
</comment>
<dbReference type="GO" id="GO:0000272">
    <property type="term" value="P:polysaccharide catabolic process"/>
    <property type="evidence" value="ECO:0007669"/>
    <property type="project" value="UniProtKB-KW"/>
</dbReference>
<keyword evidence="3" id="KW-0119">Carbohydrate metabolism</keyword>
<feature type="chain" id="PRO_5040492128" description="GH10 domain-containing protein" evidence="5">
    <location>
        <begin position="29"/>
        <end position="560"/>
    </location>
</feature>
<evidence type="ECO:0000313" key="7">
    <source>
        <dbReference type="EMBL" id="CAH9057150.1"/>
    </source>
</evidence>
<reference evidence="7" key="1">
    <citation type="submission" date="2022-07" db="EMBL/GenBank/DDBJ databases">
        <authorList>
            <person name="Macas J."/>
            <person name="Novak P."/>
            <person name="Neumann P."/>
        </authorList>
    </citation>
    <scope>NUCLEOTIDE SEQUENCE</scope>
</reference>
<dbReference type="PANTHER" id="PTHR31490:SF83">
    <property type="entry name" value="EXOGLUCANASE_XYLANASE-LIKE ISOFORM X1"/>
    <property type="match status" value="1"/>
</dbReference>
<dbReference type="InterPro" id="IPR044846">
    <property type="entry name" value="GH10"/>
</dbReference>
<evidence type="ECO:0000256" key="3">
    <source>
        <dbReference type="ARBA" id="ARBA00023277"/>
    </source>
</evidence>
<comment type="caution">
    <text evidence="7">The sequence shown here is derived from an EMBL/GenBank/DDBJ whole genome shotgun (WGS) entry which is preliminary data.</text>
</comment>
<keyword evidence="4" id="KW-0624">Polysaccharide degradation</keyword>
<gene>
    <name evidence="7" type="ORF">CEURO_LOCUS1034</name>
</gene>
<name>A0A9P0YHT1_CUSEU</name>
<sequence>MKMKSIKNLPLLCIFLLSFCLFTAPSLSIYDGPLYDSSAYTECKQNPEEPLYGGGVLANREAESRQVVGLDGKGVYTPTFLLQDLTPDTIYCFSSWIRIENEDSALLTATLMSENGEQTDCVGSVIARRGCWSFIKGGFLLTSPSNLSLLYFMNSATSEINLEVASASLQPFTQQQWSLNQQTKINMERKRAVTIHASDKQGLRLKNATVTVEQLSNDFPFGSAIAKSIIGNLPYQDWFAERFNAAVFENELKWYATEPDEGHLNYTIPDQMLSFVREHQIIVRGHNIFWEDPKYTPQWVLNLTGPDLKSAVQSRITSLMERYRDEFIHWDVSNEMLHFDFYEQRLGPNATLEFFKTAHEADPLATLFMNDFNVVETCSDPKSTVDMYITKMKELKKGGISMDGIGVEGHFSVPNPPLIRATIDKLATLGLPIWLTEIDINKKFGQETQARYLEKVLREGFSHPGVDGIMLWTALDPKGCYQMCLTDNSLKNLPAGEVVDGLLKEWRTQSLEGETDEHGRYSFFGFLGEYKVRVEYGNETVTSTFSLNRGDDTRHFSIQL</sequence>
<evidence type="ECO:0000259" key="6">
    <source>
        <dbReference type="PROSITE" id="PS51760"/>
    </source>
</evidence>
<evidence type="ECO:0000256" key="5">
    <source>
        <dbReference type="SAM" id="SignalP"/>
    </source>
</evidence>
<dbReference type="PANTHER" id="PTHR31490">
    <property type="entry name" value="GLYCOSYL HYDROLASE"/>
    <property type="match status" value="1"/>
</dbReference>
<dbReference type="EMBL" id="CAMAPE010000004">
    <property type="protein sequence ID" value="CAH9057150.1"/>
    <property type="molecule type" value="Genomic_DNA"/>
</dbReference>
<dbReference type="GO" id="GO:0031176">
    <property type="term" value="F:endo-1,4-beta-xylanase activity"/>
    <property type="evidence" value="ECO:0007669"/>
    <property type="project" value="UniProtKB-ARBA"/>
</dbReference>
<keyword evidence="5" id="KW-0732">Signal</keyword>
<protein>
    <recommendedName>
        <fullName evidence="6">GH10 domain-containing protein</fullName>
    </recommendedName>
</protein>
<dbReference type="InterPro" id="IPR001000">
    <property type="entry name" value="GH10_dom"/>
</dbReference>
<evidence type="ECO:0000256" key="4">
    <source>
        <dbReference type="ARBA" id="ARBA00023326"/>
    </source>
</evidence>
<proteinExistence type="inferred from homology"/>
<dbReference type="AlphaFoldDB" id="A0A9P0YHT1"/>
<dbReference type="Pfam" id="PF00331">
    <property type="entry name" value="Glyco_hydro_10"/>
    <property type="match status" value="1"/>
</dbReference>
<dbReference type="SUPFAM" id="SSF51445">
    <property type="entry name" value="(Trans)glycosidases"/>
    <property type="match status" value="1"/>
</dbReference>
<organism evidence="7 8">
    <name type="scientific">Cuscuta europaea</name>
    <name type="common">European dodder</name>
    <dbReference type="NCBI Taxonomy" id="41803"/>
    <lineage>
        <taxon>Eukaryota</taxon>
        <taxon>Viridiplantae</taxon>
        <taxon>Streptophyta</taxon>
        <taxon>Embryophyta</taxon>
        <taxon>Tracheophyta</taxon>
        <taxon>Spermatophyta</taxon>
        <taxon>Magnoliopsida</taxon>
        <taxon>eudicotyledons</taxon>
        <taxon>Gunneridae</taxon>
        <taxon>Pentapetalae</taxon>
        <taxon>asterids</taxon>
        <taxon>lamiids</taxon>
        <taxon>Solanales</taxon>
        <taxon>Convolvulaceae</taxon>
        <taxon>Cuscuteae</taxon>
        <taxon>Cuscuta</taxon>
        <taxon>Cuscuta subgen. Cuscuta</taxon>
    </lineage>
</organism>
<keyword evidence="8" id="KW-1185">Reference proteome</keyword>
<dbReference type="PRINTS" id="PR00134">
    <property type="entry name" value="GLHYDRLASE10"/>
</dbReference>
<evidence type="ECO:0000313" key="8">
    <source>
        <dbReference type="Proteomes" id="UP001152484"/>
    </source>
</evidence>
<evidence type="ECO:0000256" key="1">
    <source>
        <dbReference type="ARBA" id="ARBA00007495"/>
    </source>
</evidence>
<evidence type="ECO:0000256" key="2">
    <source>
        <dbReference type="ARBA" id="ARBA00022801"/>
    </source>
</evidence>
<feature type="domain" description="GH10" evidence="6">
    <location>
        <begin position="205"/>
        <end position="502"/>
    </location>
</feature>
<keyword evidence="2" id="KW-0378">Hydrolase</keyword>
<dbReference type="SMART" id="SM00633">
    <property type="entry name" value="Glyco_10"/>
    <property type="match status" value="1"/>
</dbReference>